<sequence>MAHAAPRGLRPQPMVQGHLHRTHHRPPTVPGGVSRCYGVLVQRYVGNKPDRATSPPNQARRLSLRLRRRSGEMGKGHSLLAQLTLELQKQQHLGVLTLRQQQRCAARTPRVTEDRIYVFGGYCDKVPALPWWVLRLLADLLTLELHGSPQLGRSSEPTVQVDSSCV</sequence>
<evidence type="ECO:0000313" key="2">
    <source>
        <dbReference type="EMBL" id="EMP39094.1"/>
    </source>
</evidence>
<dbReference type="EMBL" id="KB517583">
    <property type="protein sequence ID" value="EMP39094.1"/>
    <property type="molecule type" value="Genomic_DNA"/>
</dbReference>
<accession>M7BPB0</accession>
<protein>
    <submittedName>
        <fullName evidence="2">Uncharacterized protein</fullName>
    </submittedName>
</protein>
<dbReference type="AlphaFoldDB" id="M7BPB0"/>
<gene>
    <name evidence="2" type="ORF">UY3_03668</name>
</gene>
<reference evidence="3" key="1">
    <citation type="journal article" date="2013" name="Nat. Genet.">
        <title>The draft genomes of soft-shell turtle and green sea turtle yield insights into the development and evolution of the turtle-specific body plan.</title>
        <authorList>
            <person name="Wang Z."/>
            <person name="Pascual-Anaya J."/>
            <person name="Zadissa A."/>
            <person name="Li W."/>
            <person name="Niimura Y."/>
            <person name="Huang Z."/>
            <person name="Li C."/>
            <person name="White S."/>
            <person name="Xiong Z."/>
            <person name="Fang D."/>
            <person name="Wang B."/>
            <person name="Ming Y."/>
            <person name="Chen Y."/>
            <person name="Zheng Y."/>
            <person name="Kuraku S."/>
            <person name="Pignatelli M."/>
            <person name="Herrero J."/>
            <person name="Beal K."/>
            <person name="Nozawa M."/>
            <person name="Li Q."/>
            <person name="Wang J."/>
            <person name="Zhang H."/>
            <person name="Yu L."/>
            <person name="Shigenobu S."/>
            <person name="Wang J."/>
            <person name="Liu J."/>
            <person name="Flicek P."/>
            <person name="Searle S."/>
            <person name="Wang J."/>
            <person name="Kuratani S."/>
            <person name="Yin Y."/>
            <person name="Aken B."/>
            <person name="Zhang G."/>
            <person name="Irie N."/>
        </authorList>
    </citation>
    <scope>NUCLEOTIDE SEQUENCE [LARGE SCALE GENOMIC DNA]</scope>
</reference>
<proteinExistence type="predicted"/>
<evidence type="ECO:0000313" key="3">
    <source>
        <dbReference type="Proteomes" id="UP000031443"/>
    </source>
</evidence>
<organism evidence="2 3">
    <name type="scientific">Chelonia mydas</name>
    <name type="common">Green sea-turtle</name>
    <name type="synonym">Chelonia agassizi</name>
    <dbReference type="NCBI Taxonomy" id="8469"/>
    <lineage>
        <taxon>Eukaryota</taxon>
        <taxon>Metazoa</taxon>
        <taxon>Chordata</taxon>
        <taxon>Craniata</taxon>
        <taxon>Vertebrata</taxon>
        <taxon>Euteleostomi</taxon>
        <taxon>Archelosauria</taxon>
        <taxon>Testudinata</taxon>
        <taxon>Testudines</taxon>
        <taxon>Cryptodira</taxon>
        <taxon>Durocryptodira</taxon>
        <taxon>Americhelydia</taxon>
        <taxon>Chelonioidea</taxon>
        <taxon>Cheloniidae</taxon>
        <taxon>Chelonia</taxon>
    </lineage>
</organism>
<name>M7BPB0_CHEMY</name>
<keyword evidence="3" id="KW-1185">Reference proteome</keyword>
<evidence type="ECO:0000256" key="1">
    <source>
        <dbReference type="SAM" id="MobiDB-lite"/>
    </source>
</evidence>
<feature type="region of interest" description="Disordered" evidence="1">
    <location>
        <begin position="1"/>
        <end position="31"/>
    </location>
</feature>
<dbReference type="Proteomes" id="UP000031443">
    <property type="component" value="Unassembled WGS sequence"/>
</dbReference>